<name>A0AC61U5W4_9MICO</name>
<keyword evidence="1" id="KW-0378">Hydrolase</keyword>
<protein>
    <submittedName>
        <fullName evidence="1">Signal peptidase I</fullName>
        <ecNumber evidence="1">3.4.21.89</ecNumber>
    </submittedName>
</protein>
<sequence>MSTPDRRPERHWIPGIIARILIAFAVPALITHTLVRPFVIPSGSMEPTLMTGDRVFAKVIGVDDAHLQRGDVVVFGHGATWADATIDEPNPVANALRYVGDVLGTGPSHRSHTVKRVIGLPGDTVSCCDTRGRLLVNGAPIDEPYVKNDLPMPAGSECDGGTPSARCFAEITVPAGSYLVPGDNRANSADSVAGCRGPAGTSCTPASSASTGWSGRSAGDGGRSRPAAPSAADHSSRLITRPGGLAPPARGQPAHRSVGSSPRRGTARGPASP</sequence>
<evidence type="ECO:0000313" key="1">
    <source>
        <dbReference type="EMBL" id="UUZ45437.1"/>
    </source>
</evidence>
<accession>A0AC61U5W4</accession>
<dbReference type="EMBL" id="CP087977">
    <property type="protein sequence ID" value="UUZ45437.1"/>
    <property type="molecule type" value="Genomic_DNA"/>
</dbReference>
<gene>
    <name evidence="1" type="primary">lepB</name>
    <name evidence="1" type="ORF">LP422_04625</name>
</gene>
<organism evidence="1 2">
    <name type="scientific">Janibacter limosus</name>
    <dbReference type="NCBI Taxonomy" id="53458"/>
    <lineage>
        <taxon>Bacteria</taxon>
        <taxon>Bacillati</taxon>
        <taxon>Actinomycetota</taxon>
        <taxon>Actinomycetes</taxon>
        <taxon>Micrococcales</taxon>
        <taxon>Intrasporangiaceae</taxon>
        <taxon>Janibacter</taxon>
    </lineage>
</organism>
<dbReference type="EC" id="3.4.21.89" evidence="1"/>
<reference evidence="1" key="1">
    <citation type="submission" date="2021-11" db="EMBL/GenBank/DDBJ databases">
        <title>Study of the species diversity of bacterial strains isolated from a unique natural object - Shulgan-Tash cave (Bashkiria).</title>
        <authorList>
            <person name="Sazanova A.L."/>
            <person name="Chirak E.R."/>
            <person name="Safronova V.I."/>
        </authorList>
    </citation>
    <scope>NUCLEOTIDE SEQUENCE</scope>
    <source>
        <strain evidence="1">P1</strain>
    </source>
</reference>
<dbReference type="Proteomes" id="UP001059663">
    <property type="component" value="Chromosome"/>
</dbReference>
<evidence type="ECO:0000313" key="2">
    <source>
        <dbReference type="Proteomes" id="UP001059663"/>
    </source>
</evidence>
<proteinExistence type="predicted"/>